<dbReference type="Proteomes" id="UP000837801">
    <property type="component" value="Unassembled WGS sequence"/>
</dbReference>
<dbReference type="GO" id="GO:0005737">
    <property type="term" value="C:cytoplasm"/>
    <property type="evidence" value="ECO:0007669"/>
    <property type="project" value="TreeGrafter"/>
</dbReference>
<dbReference type="PANTHER" id="PTHR21367:SF1">
    <property type="entry name" value="ARGINYL-TRNA--PROTEIN TRANSFERASE 1"/>
    <property type="match status" value="1"/>
</dbReference>
<dbReference type="InterPro" id="IPR030700">
    <property type="entry name" value="N-end_Aminoacyl_Trfase"/>
</dbReference>
<organism evidence="7 8">
    <name type="scientific">[Candida] railenensis</name>
    <dbReference type="NCBI Taxonomy" id="45579"/>
    <lineage>
        <taxon>Eukaryota</taxon>
        <taxon>Fungi</taxon>
        <taxon>Dikarya</taxon>
        <taxon>Ascomycota</taxon>
        <taxon>Saccharomycotina</taxon>
        <taxon>Pichiomycetes</taxon>
        <taxon>Debaryomycetaceae</taxon>
        <taxon>Kurtzmaniella</taxon>
    </lineage>
</organism>
<evidence type="ECO:0000256" key="4">
    <source>
        <dbReference type="ARBA" id="ARBA00023315"/>
    </source>
</evidence>
<keyword evidence="4" id="KW-0012">Acyltransferase</keyword>
<comment type="caution">
    <text evidence="7">The sequence shown here is derived from an EMBL/GenBank/DDBJ whole genome shotgun (WGS) entry which is preliminary data.</text>
</comment>
<accession>A0A9P0W0H5</accession>
<sequence length="501" mass="57455">MQYSDLLLISRPIYISSGDCGYCKGKKDDPYALESWFKNRNEQEKKPSSITIGFSVERMSCSTYDSLMNIGYRRSGTFLYKPDLLRGCCRLFTIRTNMKSLKLGKQQRQTINRFMRAIGGGEQIDAGTKNKNSANYSTTTQTTESNLIPVALENLFALERNTNEDTFYTRFGPSKFTKEKFLLYKKYQMRVHGDKEEDVSEGSFKRFLCDTPFSDEEVLGDEDTWNYLNHWNEGDAAYAKKKRIGPTHECYYFKGKLIAISILDFLPSGVSSIYFIWDPDYPQLSLGTLSGLREIYMCEKLNLGYYYLGYYVDDCVKMKYKKRFGGEVLDIARMEFAPFDKLDSILKGGRYFTIQSTESESTGEAIKESAIDLDKFPSDFSKSRSQSPIVNDAERVYHPKSPIFTAAEHSTSKICSQYGVNSNRNAEIYHKIPDVVPGLIPTSQLLAQFETDKIYEQSFLMLRNGIVMVPFSRMTGEEKRIIVDCIRLLGLETTLRTIVLF</sequence>
<dbReference type="EC" id="2.3.2.8" evidence="2"/>
<comment type="similarity">
    <text evidence="1">Belongs to the R-transferase family.</text>
</comment>
<keyword evidence="8" id="KW-1185">Reference proteome</keyword>
<evidence type="ECO:0000256" key="1">
    <source>
        <dbReference type="ARBA" id="ARBA00009991"/>
    </source>
</evidence>
<name>A0A9P0W0H5_9ASCO</name>
<evidence type="ECO:0000256" key="2">
    <source>
        <dbReference type="ARBA" id="ARBA00012025"/>
    </source>
</evidence>
<evidence type="ECO:0000313" key="8">
    <source>
        <dbReference type="Proteomes" id="UP000837801"/>
    </source>
</evidence>
<dbReference type="Pfam" id="PF04376">
    <property type="entry name" value="ATE_N"/>
    <property type="match status" value="1"/>
</dbReference>
<dbReference type="InterPro" id="IPR016181">
    <property type="entry name" value="Acyl_CoA_acyltransferase"/>
</dbReference>
<dbReference type="GO" id="GO:0004057">
    <property type="term" value="F:arginyl-tRNA--protein transferase activity"/>
    <property type="evidence" value="ECO:0007669"/>
    <property type="project" value="UniProtKB-EC"/>
</dbReference>
<gene>
    <name evidence="7" type="ORF">CLIB1423_17S02190</name>
</gene>
<keyword evidence="3 7" id="KW-0808">Transferase</keyword>
<evidence type="ECO:0000256" key="3">
    <source>
        <dbReference type="ARBA" id="ARBA00022679"/>
    </source>
</evidence>
<feature type="domain" description="N-end aminoacyl transferase N-terminal" evidence="5">
    <location>
        <begin position="19"/>
        <end position="109"/>
    </location>
</feature>
<proteinExistence type="inferred from homology"/>
<evidence type="ECO:0000313" key="7">
    <source>
        <dbReference type="EMBL" id="CAH2354573.1"/>
    </source>
</evidence>
<dbReference type="AlphaFoldDB" id="A0A9P0W0H5"/>
<protein>
    <recommendedName>
        <fullName evidence="2">arginyltransferase</fullName>
        <ecNumber evidence="2">2.3.2.8</ecNumber>
    </recommendedName>
</protein>
<evidence type="ECO:0000259" key="5">
    <source>
        <dbReference type="Pfam" id="PF04376"/>
    </source>
</evidence>
<reference evidence="7" key="1">
    <citation type="submission" date="2022-03" db="EMBL/GenBank/DDBJ databases">
        <authorList>
            <person name="Legras J.-L."/>
            <person name="Devillers H."/>
            <person name="Grondin C."/>
        </authorList>
    </citation>
    <scope>NUCLEOTIDE SEQUENCE</scope>
    <source>
        <strain evidence="7">CLIB 1423</strain>
    </source>
</reference>
<dbReference type="OrthoDB" id="74183at2759"/>
<dbReference type="InterPro" id="IPR007472">
    <property type="entry name" value="N-end_Aminoacyl_Trfase_C"/>
</dbReference>
<dbReference type="Pfam" id="PF04377">
    <property type="entry name" value="ATE_C"/>
    <property type="match status" value="1"/>
</dbReference>
<evidence type="ECO:0000259" key="6">
    <source>
        <dbReference type="Pfam" id="PF04377"/>
    </source>
</evidence>
<feature type="domain" description="N-end rule aminoacyl transferase C-terminal" evidence="6">
    <location>
        <begin position="179"/>
        <end position="325"/>
    </location>
</feature>
<dbReference type="PANTHER" id="PTHR21367">
    <property type="entry name" value="ARGININE-TRNA-PROTEIN TRANSFERASE 1"/>
    <property type="match status" value="1"/>
</dbReference>
<dbReference type="InterPro" id="IPR007471">
    <property type="entry name" value="N-end_Aminoacyl_Trfase_N"/>
</dbReference>
<dbReference type="SUPFAM" id="SSF55729">
    <property type="entry name" value="Acyl-CoA N-acyltransferases (Nat)"/>
    <property type="match status" value="1"/>
</dbReference>
<dbReference type="EMBL" id="CAKXYY010000017">
    <property type="protein sequence ID" value="CAH2354573.1"/>
    <property type="molecule type" value="Genomic_DNA"/>
</dbReference>